<evidence type="ECO:0000259" key="2">
    <source>
        <dbReference type="Pfam" id="PF02525"/>
    </source>
</evidence>
<dbReference type="GO" id="GO:0009055">
    <property type="term" value="F:electron transfer activity"/>
    <property type="evidence" value="ECO:0007669"/>
    <property type="project" value="TreeGrafter"/>
</dbReference>
<dbReference type="Pfam" id="PF02525">
    <property type="entry name" value="Flavodoxin_2"/>
    <property type="match status" value="1"/>
</dbReference>
<dbReference type="InterPro" id="IPR046980">
    <property type="entry name" value="KefG/KefF"/>
</dbReference>
<dbReference type="eggNOG" id="COG2249">
    <property type="taxonomic scope" value="Bacteria"/>
</dbReference>
<evidence type="ECO:0000256" key="1">
    <source>
        <dbReference type="ARBA" id="ARBA00023002"/>
    </source>
</evidence>
<evidence type="ECO:0000313" key="4">
    <source>
        <dbReference type="Proteomes" id="UP000018458"/>
    </source>
</evidence>
<sequence length="181" mass="20355">MKNILVVSGHTDLEQDSVANKTILENLKQQLPDAVFDLLDAQYPDFNIDVKKEQEKLIKADIIVFQYPIFWYSMPSLLHRWVEKTFVHGFSHGSKGKSLQGKKLIASFTTGAPETFFANGGIDHMLYPIHGICNLCGMEFKGYVYTGGVSYQLRTDEASLSQIKAKACEHAKRVISLINTI</sequence>
<gene>
    <name evidence="3" type="ORF">HMPREF9444_02057</name>
</gene>
<protein>
    <submittedName>
        <fullName evidence="3">Flavodoxin-like protein</fullName>
    </submittedName>
</protein>
<dbReference type="PANTHER" id="PTHR47307:SF1">
    <property type="entry name" value="GLUTATHIONE-REGULATED POTASSIUM-EFFLUX SYSTEM ANCILLARY PROTEIN KEFG"/>
    <property type="match status" value="1"/>
</dbReference>
<dbReference type="RefSeq" id="WP_009144200.1">
    <property type="nucleotide sequence ID" value="NZ_GL831068.1"/>
</dbReference>
<name>E8LMR2_SUCHY</name>
<dbReference type="EMBL" id="AEVO01000145">
    <property type="protein sequence ID" value="EFY06199.1"/>
    <property type="molecule type" value="Genomic_DNA"/>
</dbReference>
<reference evidence="3 4" key="1">
    <citation type="submission" date="2011-01" db="EMBL/GenBank/DDBJ databases">
        <authorList>
            <person name="Weinstock G."/>
            <person name="Sodergren E."/>
            <person name="Clifton S."/>
            <person name="Fulton L."/>
            <person name="Fulton B."/>
            <person name="Courtney L."/>
            <person name="Fronick C."/>
            <person name="Harrison M."/>
            <person name="Strong C."/>
            <person name="Farmer C."/>
            <person name="Delahaunty K."/>
            <person name="Markovic C."/>
            <person name="Hall O."/>
            <person name="Minx P."/>
            <person name="Tomlinson C."/>
            <person name="Mitreva M."/>
            <person name="Hou S."/>
            <person name="Chen J."/>
            <person name="Wollam A."/>
            <person name="Pepin K.H."/>
            <person name="Johnson M."/>
            <person name="Bhonagiri V."/>
            <person name="Zhang X."/>
            <person name="Suruliraj S."/>
            <person name="Warren W."/>
            <person name="Chinwalla A."/>
            <person name="Mardis E.R."/>
            <person name="Wilson R.K."/>
        </authorList>
    </citation>
    <scope>NUCLEOTIDE SEQUENCE [LARGE SCALE GENOMIC DNA]</scope>
    <source>
        <strain evidence="4">DSM 22608 / JCM 16073 / KCTC 15190 / YIT 12066</strain>
    </source>
</reference>
<keyword evidence="1" id="KW-0560">Oxidoreductase</keyword>
<dbReference type="GO" id="GO:0003955">
    <property type="term" value="F:NAD(P)H dehydrogenase (quinone) activity"/>
    <property type="evidence" value="ECO:0007669"/>
    <property type="project" value="TreeGrafter"/>
</dbReference>
<dbReference type="SUPFAM" id="SSF52218">
    <property type="entry name" value="Flavoproteins"/>
    <property type="match status" value="1"/>
</dbReference>
<proteinExistence type="predicted"/>
<dbReference type="GO" id="GO:0010181">
    <property type="term" value="F:FMN binding"/>
    <property type="evidence" value="ECO:0007669"/>
    <property type="project" value="TreeGrafter"/>
</dbReference>
<dbReference type="HOGENOM" id="CLU_058643_0_2_6"/>
<dbReference type="PANTHER" id="PTHR47307">
    <property type="entry name" value="GLUTATHIONE-REGULATED POTASSIUM-EFFLUX SYSTEM ANCILLARY PROTEIN KEFG"/>
    <property type="match status" value="1"/>
</dbReference>
<dbReference type="InterPro" id="IPR003680">
    <property type="entry name" value="Flavodoxin_fold"/>
</dbReference>
<keyword evidence="4" id="KW-1185">Reference proteome</keyword>
<accession>E8LMR2</accession>
<feature type="domain" description="Flavodoxin-like fold" evidence="2">
    <location>
        <begin position="2"/>
        <end position="170"/>
    </location>
</feature>
<dbReference type="Proteomes" id="UP000018458">
    <property type="component" value="Unassembled WGS sequence"/>
</dbReference>
<evidence type="ECO:0000313" key="3">
    <source>
        <dbReference type="EMBL" id="EFY06199.1"/>
    </source>
</evidence>
<dbReference type="STRING" id="762983.HMPREF9444_02057"/>
<dbReference type="Gene3D" id="3.40.50.360">
    <property type="match status" value="1"/>
</dbReference>
<organism evidence="3 4">
    <name type="scientific">Succinatimonas hippei (strain DSM 22608 / JCM 16073 / KCTC 15190 / YIT 12066)</name>
    <dbReference type="NCBI Taxonomy" id="762983"/>
    <lineage>
        <taxon>Bacteria</taxon>
        <taxon>Pseudomonadati</taxon>
        <taxon>Pseudomonadota</taxon>
        <taxon>Gammaproteobacteria</taxon>
        <taxon>Aeromonadales</taxon>
        <taxon>Succinivibrionaceae</taxon>
        <taxon>Succinatimonas</taxon>
    </lineage>
</organism>
<dbReference type="OrthoDB" id="9798454at2"/>
<comment type="caution">
    <text evidence="3">The sequence shown here is derived from an EMBL/GenBank/DDBJ whole genome shotgun (WGS) entry which is preliminary data.</text>
</comment>
<dbReference type="InterPro" id="IPR029039">
    <property type="entry name" value="Flavoprotein-like_sf"/>
</dbReference>
<dbReference type="AlphaFoldDB" id="E8LMR2"/>